<dbReference type="VEuPathDB" id="FungiDB:FVEG_16514"/>
<evidence type="ECO:0000313" key="2">
    <source>
        <dbReference type="Proteomes" id="UP000009096"/>
    </source>
</evidence>
<proteinExistence type="predicted"/>
<name>W7MF69_GIBM7</name>
<protein>
    <submittedName>
        <fullName evidence="1">Uncharacterized protein</fullName>
    </submittedName>
</protein>
<dbReference type="EMBL" id="DS022253">
    <property type="protein sequence ID" value="EWG49591.1"/>
    <property type="molecule type" value="Genomic_DNA"/>
</dbReference>
<gene>
    <name evidence="1" type="ORF">FVEG_16514</name>
</gene>
<organism evidence="1 2">
    <name type="scientific">Gibberella moniliformis (strain M3125 / FGSC 7600)</name>
    <name type="common">Maize ear and stalk rot fungus</name>
    <name type="synonym">Fusarium verticillioides</name>
    <dbReference type="NCBI Taxonomy" id="334819"/>
    <lineage>
        <taxon>Eukaryota</taxon>
        <taxon>Fungi</taxon>
        <taxon>Dikarya</taxon>
        <taxon>Ascomycota</taxon>
        <taxon>Pezizomycotina</taxon>
        <taxon>Sordariomycetes</taxon>
        <taxon>Hypocreomycetidae</taxon>
        <taxon>Hypocreales</taxon>
        <taxon>Nectriaceae</taxon>
        <taxon>Fusarium</taxon>
        <taxon>Fusarium fujikuroi species complex</taxon>
    </lineage>
</organism>
<sequence length="130" mass="15070">MGRMQCSICPDLQNEAAWSDLHFFVCRVSQSVYTSEWGYSKSLRSTPRRIFKPGSFQCIMRITRHMQMRRGCSKIKPRKSSLNVRHCVLSSVIGLFIMQRLGSPPSQQWKGGHPVRSIASHMERRQMCNH</sequence>
<dbReference type="AlphaFoldDB" id="W7MF69"/>
<dbReference type="Proteomes" id="UP000009096">
    <property type="component" value="Chromosome 5"/>
</dbReference>
<dbReference type="GeneID" id="30073390"/>
<dbReference type="KEGG" id="fvr:FVEG_16514"/>
<evidence type="ECO:0000313" key="1">
    <source>
        <dbReference type="EMBL" id="EWG49591.1"/>
    </source>
</evidence>
<reference evidence="1 2" key="1">
    <citation type="journal article" date="2010" name="Nature">
        <title>Comparative genomics reveals mobile pathogenicity chromosomes in Fusarium.</title>
        <authorList>
            <person name="Ma L.J."/>
            <person name="van der Does H.C."/>
            <person name="Borkovich K.A."/>
            <person name="Coleman J.J."/>
            <person name="Daboussi M.J."/>
            <person name="Di Pietro A."/>
            <person name="Dufresne M."/>
            <person name="Freitag M."/>
            <person name="Grabherr M."/>
            <person name="Henrissat B."/>
            <person name="Houterman P.M."/>
            <person name="Kang S."/>
            <person name="Shim W.B."/>
            <person name="Woloshuk C."/>
            <person name="Xie X."/>
            <person name="Xu J.R."/>
            <person name="Antoniw J."/>
            <person name="Baker S.E."/>
            <person name="Bluhm B.H."/>
            <person name="Breakspear A."/>
            <person name="Brown D.W."/>
            <person name="Butchko R.A."/>
            <person name="Chapman S."/>
            <person name="Coulson R."/>
            <person name="Coutinho P.M."/>
            <person name="Danchin E.G."/>
            <person name="Diener A."/>
            <person name="Gale L.R."/>
            <person name="Gardiner D.M."/>
            <person name="Goff S."/>
            <person name="Hammond-Kosack K.E."/>
            <person name="Hilburn K."/>
            <person name="Hua-Van A."/>
            <person name="Jonkers W."/>
            <person name="Kazan K."/>
            <person name="Kodira C.D."/>
            <person name="Koehrsen M."/>
            <person name="Kumar L."/>
            <person name="Lee Y.H."/>
            <person name="Li L."/>
            <person name="Manners J.M."/>
            <person name="Miranda-Saavedra D."/>
            <person name="Mukherjee M."/>
            <person name="Park G."/>
            <person name="Park J."/>
            <person name="Park S.Y."/>
            <person name="Proctor R.H."/>
            <person name="Regev A."/>
            <person name="Ruiz-Roldan M.C."/>
            <person name="Sain D."/>
            <person name="Sakthikumar S."/>
            <person name="Sykes S."/>
            <person name="Schwartz D.C."/>
            <person name="Turgeon B.G."/>
            <person name="Wapinski I."/>
            <person name="Yoder O."/>
            <person name="Young S."/>
            <person name="Zeng Q."/>
            <person name="Zhou S."/>
            <person name="Galagan J."/>
            <person name="Cuomo C.A."/>
            <person name="Kistler H.C."/>
            <person name="Rep M."/>
        </authorList>
    </citation>
    <scope>NUCLEOTIDE SEQUENCE [LARGE SCALE GENOMIC DNA]</scope>
    <source>
        <strain evidence="2">M3125 / FGSC 7600</strain>
    </source>
</reference>
<keyword evidence="2" id="KW-1185">Reference proteome</keyword>
<dbReference type="EMBL" id="CM000582">
    <property type="protein sequence ID" value="EWG49591.1"/>
    <property type="molecule type" value="Genomic_DNA"/>
</dbReference>
<dbReference type="RefSeq" id="XP_018755782.1">
    <property type="nucleotide sequence ID" value="XM_018905735.1"/>
</dbReference>
<accession>W7MF69</accession>